<feature type="non-terminal residue" evidence="1">
    <location>
        <position position="1"/>
    </location>
</feature>
<name>D9PFQ0_9ZZZZ</name>
<sequence length="68" mass="7737">PYHNGKSTRPEQNLESRLDLEMVISMSFCCLARDVPTTTGASVVQLNLVANHLWRQSAWQDYQTLLVC</sequence>
<proteinExistence type="predicted"/>
<dbReference type="AlphaFoldDB" id="D9PFQ0"/>
<dbReference type="EMBL" id="ADZX01000105">
    <property type="protein sequence ID" value="EFK97616.1"/>
    <property type="molecule type" value="Genomic_DNA"/>
</dbReference>
<comment type="caution">
    <text evidence="1">The sequence shown here is derived from an EMBL/GenBank/DDBJ whole genome shotgun (WGS) entry which is preliminary data.</text>
</comment>
<evidence type="ECO:0000313" key="1">
    <source>
        <dbReference type="EMBL" id="EFK97616.1"/>
    </source>
</evidence>
<organism evidence="1">
    <name type="scientific">sediment metagenome</name>
    <dbReference type="NCBI Taxonomy" id="749907"/>
    <lineage>
        <taxon>unclassified sequences</taxon>
        <taxon>metagenomes</taxon>
        <taxon>ecological metagenomes</taxon>
    </lineage>
</organism>
<gene>
    <name evidence="1" type="ORF">LDC_0341</name>
</gene>
<protein>
    <submittedName>
        <fullName evidence="1">Uncharacterized protein</fullName>
    </submittedName>
</protein>
<reference evidence="1" key="2">
    <citation type="journal article" date="2011" name="Microb. Ecol.">
        <title>Taxonomic and Functional Metagenomic Profiling of the Microbial Community in the Anoxic Sediment of a Sub-saline Shallow Lake (Laguna de Carrizo, Central Spain).</title>
        <authorList>
            <person name="Ferrer M."/>
            <person name="Guazzaroni M.E."/>
            <person name="Richter M."/>
            <person name="Garcia-Salamanca A."/>
            <person name="Yarza P."/>
            <person name="Suarez-Suarez A."/>
            <person name="Solano J."/>
            <person name="Alcaide M."/>
            <person name="van Dillewijn P."/>
            <person name="Molina-Henares M.A."/>
            <person name="Lopez-Cortes N."/>
            <person name="Al-Ramahi Y."/>
            <person name="Guerrero C."/>
            <person name="Acosta A."/>
            <person name="de Eugenio L.I."/>
            <person name="Martinez V."/>
            <person name="Marques S."/>
            <person name="Rojo F."/>
            <person name="Santero E."/>
            <person name="Genilloud O."/>
            <person name="Perez-Perez J."/>
            <person name="Rossello-Mora R."/>
            <person name="Ramos J.L."/>
        </authorList>
    </citation>
    <scope>NUCLEOTIDE SEQUENCE</scope>
</reference>
<reference evidence="1" key="1">
    <citation type="submission" date="2010-07" db="EMBL/GenBank/DDBJ databases">
        <authorList>
            <consortium name="CONSOLIDER consortium CSD2007-00005"/>
            <person name="Guazzaroni M.-E."/>
            <person name="Richter M."/>
            <person name="Garcia-Salamanca A."/>
            <person name="Yarza P."/>
            <person name="Ferrer M."/>
        </authorList>
    </citation>
    <scope>NUCLEOTIDE SEQUENCE</scope>
</reference>
<accession>D9PFQ0</accession>